<sequence>MAAASAAAGSPGAAGRGFRGGRASPPEVWGSPERCGPRRGSGPRDRWVPPTRPLRQRGLVPSPRTRRSLRGSESSAGASPERADSLSRFRSPGVPRAGRLPPPRAATQPRPRRPNPARFSRRRLCVLTPSLGSSVRNSG</sequence>
<name>A0A6J3R8R6_TURTR</name>
<dbReference type="AlphaFoldDB" id="A0A6J3R8R6"/>
<feature type="compositionally biased region" description="Polar residues" evidence="1">
    <location>
        <begin position="130"/>
        <end position="139"/>
    </location>
</feature>
<gene>
    <name evidence="3" type="primary">LOC117312126</name>
</gene>
<accession>A0A6J3R8R6</accession>
<organism evidence="2 3">
    <name type="scientific">Tursiops truncatus</name>
    <name type="common">Atlantic bottle-nosed dolphin</name>
    <name type="synonym">Delphinus truncatus</name>
    <dbReference type="NCBI Taxonomy" id="9739"/>
    <lineage>
        <taxon>Eukaryota</taxon>
        <taxon>Metazoa</taxon>
        <taxon>Chordata</taxon>
        <taxon>Craniata</taxon>
        <taxon>Vertebrata</taxon>
        <taxon>Euteleostomi</taxon>
        <taxon>Mammalia</taxon>
        <taxon>Eutheria</taxon>
        <taxon>Laurasiatheria</taxon>
        <taxon>Artiodactyla</taxon>
        <taxon>Whippomorpha</taxon>
        <taxon>Cetacea</taxon>
        <taxon>Odontoceti</taxon>
        <taxon>Delphinidae</taxon>
        <taxon>Tursiops</taxon>
    </lineage>
</organism>
<evidence type="ECO:0000256" key="1">
    <source>
        <dbReference type="SAM" id="MobiDB-lite"/>
    </source>
</evidence>
<feature type="compositionally biased region" description="Low complexity" evidence="1">
    <location>
        <begin position="92"/>
        <end position="109"/>
    </location>
</feature>
<reference evidence="3" key="1">
    <citation type="submission" date="2025-08" db="UniProtKB">
        <authorList>
            <consortium name="RefSeq"/>
        </authorList>
    </citation>
    <scope>IDENTIFICATION</scope>
    <source>
        <tissue evidence="3">Spleen</tissue>
    </source>
</reference>
<evidence type="ECO:0000313" key="2">
    <source>
        <dbReference type="Proteomes" id="UP000245320"/>
    </source>
</evidence>
<evidence type="ECO:0000313" key="3">
    <source>
        <dbReference type="RefSeq" id="XP_033711245.1"/>
    </source>
</evidence>
<dbReference type="RefSeq" id="XP_033711245.1">
    <property type="nucleotide sequence ID" value="XM_033855354.1"/>
</dbReference>
<feature type="region of interest" description="Disordered" evidence="1">
    <location>
        <begin position="1"/>
        <end position="139"/>
    </location>
</feature>
<dbReference type="Proteomes" id="UP000245320">
    <property type="component" value="Chromosome 4"/>
</dbReference>
<feature type="compositionally biased region" description="Low complexity" evidence="1">
    <location>
        <begin position="1"/>
        <end position="11"/>
    </location>
</feature>
<keyword evidence="2" id="KW-1185">Reference proteome</keyword>
<feature type="compositionally biased region" description="Basic residues" evidence="1">
    <location>
        <begin position="110"/>
        <end position="124"/>
    </location>
</feature>
<protein>
    <submittedName>
        <fullName evidence="3">Serine/arginine-rich SC35-like splicing factor SCL33</fullName>
    </submittedName>
</protein>
<proteinExistence type="predicted"/>
<dbReference type="InParanoid" id="A0A6J3R8R6"/>